<keyword evidence="4 9" id="KW-0488">Methylation</keyword>
<evidence type="ECO:0000256" key="7">
    <source>
        <dbReference type="ARBA" id="ARBA00022989"/>
    </source>
</evidence>
<dbReference type="NCBIfam" id="TIGR01707">
    <property type="entry name" value="gspI"/>
    <property type="match status" value="1"/>
</dbReference>
<keyword evidence="7" id="KW-1133">Transmembrane helix</keyword>
<dbReference type="InterPro" id="IPR012902">
    <property type="entry name" value="N_methyl_site"/>
</dbReference>
<dbReference type="GO" id="GO:0015627">
    <property type="term" value="C:type II protein secretion system complex"/>
    <property type="evidence" value="ECO:0007669"/>
    <property type="project" value="UniProtKB-UniRule"/>
</dbReference>
<dbReference type="Pfam" id="PF02501">
    <property type="entry name" value="T2SSI"/>
    <property type="match status" value="1"/>
</dbReference>
<dbReference type="NCBIfam" id="TIGR02532">
    <property type="entry name" value="IV_pilin_GFxxxE"/>
    <property type="match status" value="1"/>
</dbReference>
<keyword evidence="6" id="KW-0812">Transmembrane</keyword>
<gene>
    <name evidence="11" type="ORF">ABJ99_0816</name>
</gene>
<dbReference type="EMBL" id="LGLN01000032">
    <property type="protein sequence ID" value="KPC33676.1"/>
    <property type="molecule type" value="Genomic_DNA"/>
</dbReference>
<organism evidence="11 12">
    <name type="scientific">Pseudomonas syringae pv. cilantro</name>
    <dbReference type="NCBI Taxonomy" id="81035"/>
    <lineage>
        <taxon>Bacteria</taxon>
        <taxon>Pseudomonadati</taxon>
        <taxon>Pseudomonadota</taxon>
        <taxon>Gammaproteobacteria</taxon>
        <taxon>Pseudomonadales</taxon>
        <taxon>Pseudomonadaceae</taxon>
        <taxon>Pseudomonas</taxon>
        <taxon>Pseudomonas syringae</taxon>
    </lineage>
</organism>
<evidence type="ECO:0000313" key="11">
    <source>
        <dbReference type="EMBL" id="KPC33676.1"/>
    </source>
</evidence>
<feature type="domain" description="Type II secretion system protein GspI C-terminal" evidence="10">
    <location>
        <begin position="43"/>
        <end position="120"/>
    </location>
</feature>
<keyword evidence="8" id="KW-0472">Membrane</keyword>
<dbReference type="InterPro" id="IPR003413">
    <property type="entry name" value="T2SS_GspI_C"/>
</dbReference>
<reference evidence="11 12" key="2">
    <citation type="submission" date="2015-10" db="EMBL/GenBank/DDBJ databases">
        <title>Comparative genomics and high-throughput reverse genetic screens identify a new phytobacterial MAMP and an Arabidopsis receptor required for immune elicitation.</title>
        <authorList>
            <person name="Mott G.A."/>
            <person name="Thakur S."/>
            <person name="Wang P.W."/>
            <person name="Desveaux D."/>
            <person name="Guttman D.S."/>
        </authorList>
    </citation>
    <scope>NUCLEOTIDE SEQUENCE [LARGE SCALE GENOMIC DNA]</scope>
    <source>
        <strain evidence="11 12">0788_9</strain>
    </source>
</reference>
<dbReference type="GO" id="GO:0015628">
    <property type="term" value="P:protein secretion by the type II secretion system"/>
    <property type="evidence" value="ECO:0007669"/>
    <property type="project" value="UniProtKB-UniRule"/>
</dbReference>
<dbReference type="PROSITE" id="PS00409">
    <property type="entry name" value="PROKAR_NTER_METHYL"/>
    <property type="match status" value="1"/>
</dbReference>
<evidence type="ECO:0000256" key="2">
    <source>
        <dbReference type="ARBA" id="ARBA00008358"/>
    </source>
</evidence>
<evidence type="ECO:0000256" key="5">
    <source>
        <dbReference type="ARBA" id="ARBA00022519"/>
    </source>
</evidence>
<keyword evidence="5 9" id="KW-0997">Cell inner membrane</keyword>
<evidence type="ECO:0000313" key="12">
    <source>
        <dbReference type="Proteomes" id="UP000037891"/>
    </source>
</evidence>
<name>A0A0N0XBI7_PSESX</name>
<dbReference type="RefSeq" id="WP_054085053.1">
    <property type="nucleotide sequence ID" value="NZ_LGLN01000032.1"/>
</dbReference>
<evidence type="ECO:0000259" key="10">
    <source>
        <dbReference type="Pfam" id="PF02501"/>
    </source>
</evidence>
<proteinExistence type="inferred from homology"/>
<dbReference type="InterPro" id="IPR010052">
    <property type="entry name" value="T2SS_protein-GspI"/>
</dbReference>
<keyword evidence="3" id="KW-1003">Cell membrane</keyword>
<dbReference type="Pfam" id="PF07963">
    <property type="entry name" value="N_methyl"/>
    <property type="match status" value="1"/>
</dbReference>
<dbReference type="GO" id="GO:0005886">
    <property type="term" value="C:plasma membrane"/>
    <property type="evidence" value="ECO:0007669"/>
    <property type="project" value="UniProtKB-SubCell"/>
</dbReference>
<comment type="similarity">
    <text evidence="2 9">Belongs to the GSP I family.</text>
</comment>
<evidence type="ECO:0000256" key="4">
    <source>
        <dbReference type="ARBA" id="ARBA00022481"/>
    </source>
</evidence>
<evidence type="ECO:0000256" key="9">
    <source>
        <dbReference type="RuleBase" id="RU368030"/>
    </source>
</evidence>
<comment type="subcellular location">
    <subcellularLocation>
        <location evidence="1 9">Cell inner membrane</location>
        <topology evidence="1 9">Single-pass membrane protein</topology>
    </subcellularLocation>
</comment>
<accession>A0A0N0XBI7</accession>
<comment type="subunit">
    <text evidence="9">Type II secretion is composed of four main components: the outer membrane complex, the inner membrane complex, the cytoplasmic secretion ATPase and the periplasm-spanning pseudopilus.</text>
</comment>
<evidence type="ECO:0000256" key="6">
    <source>
        <dbReference type="ARBA" id="ARBA00022692"/>
    </source>
</evidence>
<dbReference type="Proteomes" id="UP000037891">
    <property type="component" value="Unassembled WGS sequence"/>
</dbReference>
<evidence type="ECO:0000256" key="8">
    <source>
        <dbReference type="ARBA" id="ARBA00023136"/>
    </source>
</evidence>
<comment type="PTM">
    <text evidence="9">Cleaved by prepilin peptidase.</text>
</comment>
<dbReference type="SUPFAM" id="SSF54523">
    <property type="entry name" value="Pili subunits"/>
    <property type="match status" value="1"/>
</dbReference>
<comment type="function">
    <text evidence="9">Component of the type II secretion system required for the energy-dependent secretion of extracellular factors such as proteases and toxins from the periplasm.</text>
</comment>
<dbReference type="PATRIC" id="fig|81035.3.peg.878"/>
<evidence type="ECO:0000256" key="3">
    <source>
        <dbReference type="ARBA" id="ARBA00022475"/>
    </source>
</evidence>
<protein>
    <recommendedName>
        <fullName evidence="9">Type II secretion system protein I</fullName>
        <shortName evidence="9">T2SS minor pseudopilin I</shortName>
    </recommendedName>
</protein>
<dbReference type="Gene3D" id="3.30.1300.30">
    <property type="entry name" value="GSPII I/J protein-like"/>
    <property type="match status" value="1"/>
</dbReference>
<sequence>MHMPHKEHGFTLIEVLVALAIIAIALAAAARVSGVMTHSNGLLRDRALALLAAQNQLAELRMAEHLAAGTRAFECNQGRLLLRCEQSLSVSADGTLMRVSLKVSQRNVQAAPLARLDALLGRPAANRP</sequence>
<dbReference type="PANTHER" id="PTHR38779">
    <property type="entry name" value="TYPE II SECRETION SYSTEM PROTEIN I-RELATED"/>
    <property type="match status" value="1"/>
</dbReference>
<dbReference type="InterPro" id="IPR045584">
    <property type="entry name" value="Pilin-like"/>
</dbReference>
<comment type="caution">
    <text evidence="11">The sequence shown here is derived from an EMBL/GenBank/DDBJ whole genome shotgun (WGS) entry which is preliminary data.</text>
</comment>
<reference evidence="11 12" key="1">
    <citation type="submission" date="2015-07" db="EMBL/GenBank/DDBJ databases">
        <authorList>
            <person name="Noorani M."/>
        </authorList>
    </citation>
    <scope>NUCLEOTIDE SEQUENCE [LARGE SCALE GENOMIC DNA]</scope>
    <source>
        <strain evidence="11 12">0788_9</strain>
    </source>
</reference>
<dbReference type="AlphaFoldDB" id="A0A0N0XBI7"/>
<dbReference type="PANTHER" id="PTHR38779:SF2">
    <property type="entry name" value="TYPE II SECRETION SYSTEM PROTEIN I-RELATED"/>
    <property type="match status" value="1"/>
</dbReference>
<evidence type="ECO:0000256" key="1">
    <source>
        <dbReference type="ARBA" id="ARBA00004377"/>
    </source>
</evidence>